<evidence type="ECO:0000256" key="1">
    <source>
        <dbReference type="SAM" id="Phobius"/>
    </source>
</evidence>
<sequence length="159" mass="17293">MTKEHGSIWFVGLFLVWTAALPTIAFLFPAQPLLQLGYVSAFTVIAVGSLSDDYLQDTNTGAFSGRLSLQFASVGLLALVPTIHALAEPLHAPSPLATAFGRLVLTNLFGCALYALRPLERIGMVQFWQPSLHGMYLVLTYSLVEYSKTVAQVAIPYMS</sequence>
<evidence type="ECO:0000313" key="2">
    <source>
        <dbReference type="EMBL" id="CAG8044708.1"/>
    </source>
</evidence>
<keyword evidence="1" id="KW-0472">Membrane</keyword>
<accession>A0A9W4HKW7</accession>
<dbReference type="EMBL" id="CAJVNV010000107">
    <property type="protein sequence ID" value="CAG8044708.1"/>
    <property type="molecule type" value="Genomic_DNA"/>
</dbReference>
<dbReference type="Proteomes" id="UP001153461">
    <property type="component" value="Unassembled WGS sequence"/>
</dbReference>
<gene>
    <name evidence="2" type="ORF">PNAL_LOCUS3117</name>
</gene>
<keyword evidence="1" id="KW-1133">Transmembrane helix</keyword>
<dbReference type="OrthoDB" id="346907at2759"/>
<evidence type="ECO:0000313" key="3">
    <source>
        <dbReference type="Proteomes" id="UP001153461"/>
    </source>
</evidence>
<keyword evidence="1" id="KW-0812">Transmembrane</keyword>
<reference evidence="2" key="1">
    <citation type="submission" date="2021-07" db="EMBL/GenBank/DDBJ databases">
        <authorList>
            <person name="Branca A.L. A."/>
        </authorList>
    </citation>
    <scope>NUCLEOTIDE SEQUENCE</scope>
</reference>
<organism evidence="2 3">
    <name type="scientific">Penicillium nalgiovense</name>
    <dbReference type="NCBI Taxonomy" id="60175"/>
    <lineage>
        <taxon>Eukaryota</taxon>
        <taxon>Fungi</taxon>
        <taxon>Dikarya</taxon>
        <taxon>Ascomycota</taxon>
        <taxon>Pezizomycotina</taxon>
        <taxon>Eurotiomycetes</taxon>
        <taxon>Eurotiomycetidae</taxon>
        <taxon>Eurotiales</taxon>
        <taxon>Aspergillaceae</taxon>
        <taxon>Penicillium</taxon>
    </lineage>
</organism>
<dbReference type="AlphaFoldDB" id="A0A9W4HKW7"/>
<feature type="transmembrane region" description="Helical" evidence="1">
    <location>
        <begin position="7"/>
        <end position="30"/>
    </location>
</feature>
<feature type="transmembrane region" description="Helical" evidence="1">
    <location>
        <begin position="67"/>
        <end position="87"/>
    </location>
</feature>
<feature type="transmembrane region" description="Helical" evidence="1">
    <location>
        <begin position="99"/>
        <end position="116"/>
    </location>
</feature>
<name>A0A9W4HKW7_PENNA</name>
<protein>
    <submittedName>
        <fullName evidence="2">Uncharacterized protein</fullName>
    </submittedName>
</protein>
<proteinExistence type="predicted"/>
<comment type="caution">
    <text evidence="2">The sequence shown here is derived from an EMBL/GenBank/DDBJ whole genome shotgun (WGS) entry which is preliminary data.</text>
</comment>
<feature type="transmembrane region" description="Helical" evidence="1">
    <location>
        <begin position="36"/>
        <end position="55"/>
    </location>
</feature>